<sequence>EKEDREKGKESANRSSHDGGDVSSSDSETDSKAEKSNLSASTSNVKVSKSLMTRIQAYIGRESPNPADHKVLQTVIILDSGASTHMTPRRDWFVPHSFKRLNPPRLVHFGDESTVPAIGIGNVILRQTIDGKFLEVMVLNVLFVPAFT</sequence>
<evidence type="ECO:0000256" key="1">
    <source>
        <dbReference type="SAM" id="MobiDB-lite"/>
    </source>
</evidence>
<dbReference type="InterPro" id="IPR054722">
    <property type="entry name" value="PolX-like_BBD"/>
</dbReference>
<feature type="compositionally biased region" description="Basic and acidic residues" evidence="1">
    <location>
        <begin position="1"/>
        <end position="20"/>
    </location>
</feature>
<dbReference type="EMBL" id="KN817597">
    <property type="protein sequence ID" value="KJA17870.1"/>
    <property type="molecule type" value="Genomic_DNA"/>
</dbReference>
<name>A0A0D2PC42_HYPSF</name>
<feature type="non-terminal residue" evidence="3">
    <location>
        <position position="148"/>
    </location>
</feature>
<organism evidence="3 4">
    <name type="scientific">Hypholoma sublateritium (strain FD-334 SS-4)</name>
    <dbReference type="NCBI Taxonomy" id="945553"/>
    <lineage>
        <taxon>Eukaryota</taxon>
        <taxon>Fungi</taxon>
        <taxon>Dikarya</taxon>
        <taxon>Basidiomycota</taxon>
        <taxon>Agaricomycotina</taxon>
        <taxon>Agaricomycetes</taxon>
        <taxon>Agaricomycetidae</taxon>
        <taxon>Agaricales</taxon>
        <taxon>Agaricineae</taxon>
        <taxon>Strophariaceae</taxon>
        <taxon>Hypholoma</taxon>
    </lineage>
</organism>
<gene>
    <name evidence="3" type="ORF">HYPSUDRAFT_102934</name>
</gene>
<feature type="region of interest" description="Disordered" evidence="1">
    <location>
        <begin position="1"/>
        <end position="45"/>
    </location>
</feature>
<dbReference type="Proteomes" id="UP000054270">
    <property type="component" value="Unassembled WGS sequence"/>
</dbReference>
<dbReference type="OrthoDB" id="2928884at2759"/>
<accession>A0A0D2PC42</accession>
<keyword evidence="4" id="KW-1185">Reference proteome</keyword>
<evidence type="ECO:0000313" key="4">
    <source>
        <dbReference type="Proteomes" id="UP000054270"/>
    </source>
</evidence>
<dbReference type="OMA" id="YIGRESP"/>
<protein>
    <recommendedName>
        <fullName evidence="2">Retrovirus-related Pol polyprotein from transposon TNT 1-94-like beta-barrel domain-containing protein</fullName>
    </recommendedName>
</protein>
<proteinExistence type="predicted"/>
<feature type="non-terminal residue" evidence="3">
    <location>
        <position position="1"/>
    </location>
</feature>
<dbReference type="Pfam" id="PF22936">
    <property type="entry name" value="Pol_BBD"/>
    <property type="match status" value="1"/>
</dbReference>
<evidence type="ECO:0000259" key="2">
    <source>
        <dbReference type="Pfam" id="PF22936"/>
    </source>
</evidence>
<reference evidence="4" key="1">
    <citation type="submission" date="2014-04" db="EMBL/GenBank/DDBJ databases">
        <title>Evolutionary Origins and Diversification of the Mycorrhizal Mutualists.</title>
        <authorList>
            <consortium name="DOE Joint Genome Institute"/>
            <consortium name="Mycorrhizal Genomics Consortium"/>
            <person name="Kohler A."/>
            <person name="Kuo A."/>
            <person name="Nagy L.G."/>
            <person name="Floudas D."/>
            <person name="Copeland A."/>
            <person name="Barry K.W."/>
            <person name="Cichocki N."/>
            <person name="Veneault-Fourrey C."/>
            <person name="LaButti K."/>
            <person name="Lindquist E.A."/>
            <person name="Lipzen A."/>
            <person name="Lundell T."/>
            <person name="Morin E."/>
            <person name="Murat C."/>
            <person name="Riley R."/>
            <person name="Ohm R."/>
            <person name="Sun H."/>
            <person name="Tunlid A."/>
            <person name="Henrissat B."/>
            <person name="Grigoriev I.V."/>
            <person name="Hibbett D.S."/>
            <person name="Martin F."/>
        </authorList>
    </citation>
    <scope>NUCLEOTIDE SEQUENCE [LARGE SCALE GENOMIC DNA]</scope>
    <source>
        <strain evidence="4">FD-334 SS-4</strain>
    </source>
</reference>
<dbReference type="AlphaFoldDB" id="A0A0D2PC42"/>
<evidence type="ECO:0000313" key="3">
    <source>
        <dbReference type="EMBL" id="KJA17870.1"/>
    </source>
</evidence>
<feature type="domain" description="Retrovirus-related Pol polyprotein from transposon TNT 1-94-like beta-barrel" evidence="2">
    <location>
        <begin position="77"/>
        <end position="147"/>
    </location>
</feature>